<dbReference type="PANTHER" id="PTHR30345:SF2">
    <property type="entry name" value="SUGAR-PHOSPHATE ISOMERASE, RPIB_LACA_LACB FAMILY"/>
    <property type="match status" value="1"/>
</dbReference>
<dbReference type="GO" id="GO:0004751">
    <property type="term" value="F:ribose-5-phosphate isomerase activity"/>
    <property type="evidence" value="ECO:0007669"/>
    <property type="project" value="TreeGrafter"/>
</dbReference>
<organism evidence="2 3">
    <name type="scientific">Reticulibacter mediterranei</name>
    <dbReference type="NCBI Taxonomy" id="2778369"/>
    <lineage>
        <taxon>Bacteria</taxon>
        <taxon>Bacillati</taxon>
        <taxon>Chloroflexota</taxon>
        <taxon>Ktedonobacteria</taxon>
        <taxon>Ktedonobacterales</taxon>
        <taxon>Reticulibacteraceae</taxon>
        <taxon>Reticulibacter</taxon>
    </lineage>
</organism>
<dbReference type="EMBL" id="BNJK01000001">
    <property type="protein sequence ID" value="GHO92066.1"/>
    <property type="molecule type" value="Genomic_DNA"/>
</dbReference>
<gene>
    <name evidence="2" type="ORF">KSF_021140</name>
</gene>
<sequence>MKIAIGSDERTHLTDFVIEELKRRGHDPLPFGPLAENDPEKDWPQTSSNVATAVATSQADEGIVFCWTGTGASIAANKVSGVRAALCHDAETAQGARTWNHANVLALSLRATTEGIAKEILDAWFATPYSDDAWNHQQMERIRQLEERTNAHMDSSSA</sequence>
<dbReference type="PANTHER" id="PTHR30345">
    <property type="entry name" value="RIBOSE-5-PHOSPHATE ISOMERASE B"/>
    <property type="match status" value="1"/>
</dbReference>
<dbReference type="Gene3D" id="3.40.1400.10">
    <property type="entry name" value="Sugar-phosphate isomerase, RpiB/LacA/LacB"/>
    <property type="match status" value="1"/>
</dbReference>
<reference evidence="2" key="1">
    <citation type="submission" date="2020-10" db="EMBL/GenBank/DDBJ databases">
        <title>Taxonomic study of unclassified bacteria belonging to the class Ktedonobacteria.</title>
        <authorList>
            <person name="Yabe S."/>
            <person name="Wang C.M."/>
            <person name="Zheng Y."/>
            <person name="Sakai Y."/>
            <person name="Cavaletti L."/>
            <person name="Monciardini P."/>
            <person name="Donadio S."/>
        </authorList>
    </citation>
    <scope>NUCLEOTIDE SEQUENCE</scope>
    <source>
        <strain evidence="2">ID150040</strain>
    </source>
</reference>
<evidence type="ECO:0000256" key="1">
    <source>
        <dbReference type="ARBA" id="ARBA00008754"/>
    </source>
</evidence>
<dbReference type="PIRSF" id="PIRSF005384">
    <property type="entry name" value="RpiB_LacA_B"/>
    <property type="match status" value="1"/>
</dbReference>
<comment type="caution">
    <text evidence="2">The sequence shown here is derived from an EMBL/GenBank/DDBJ whole genome shotgun (WGS) entry which is preliminary data.</text>
</comment>
<dbReference type="Pfam" id="PF02502">
    <property type="entry name" value="LacAB_rpiB"/>
    <property type="match status" value="1"/>
</dbReference>
<comment type="similarity">
    <text evidence="1">Belongs to the LacAB/RpiB family.</text>
</comment>
<accession>A0A8J3ID08</accession>
<dbReference type="Proteomes" id="UP000597444">
    <property type="component" value="Unassembled WGS sequence"/>
</dbReference>
<evidence type="ECO:0000313" key="2">
    <source>
        <dbReference type="EMBL" id="GHO92066.1"/>
    </source>
</evidence>
<proteinExistence type="inferred from homology"/>
<dbReference type="SUPFAM" id="SSF89623">
    <property type="entry name" value="Ribose/Galactose isomerase RpiB/AlsB"/>
    <property type="match status" value="1"/>
</dbReference>
<dbReference type="GO" id="GO:0019316">
    <property type="term" value="P:D-allose catabolic process"/>
    <property type="evidence" value="ECO:0007669"/>
    <property type="project" value="TreeGrafter"/>
</dbReference>
<dbReference type="InterPro" id="IPR036569">
    <property type="entry name" value="RpiB_LacA_LacB_sf"/>
</dbReference>
<keyword evidence="3" id="KW-1185">Reference proteome</keyword>
<evidence type="ECO:0000313" key="3">
    <source>
        <dbReference type="Proteomes" id="UP000597444"/>
    </source>
</evidence>
<dbReference type="RefSeq" id="WP_220202925.1">
    <property type="nucleotide sequence ID" value="NZ_BNJK01000001.1"/>
</dbReference>
<dbReference type="GO" id="GO:0009052">
    <property type="term" value="P:pentose-phosphate shunt, non-oxidative branch"/>
    <property type="evidence" value="ECO:0007669"/>
    <property type="project" value="TreeGrafter"/>
</dbReference>
<protein>
    <submittedName>
        <fullName evidence="2">Ribose 5-phosphate isomerase B</fullName>
    </submittedName>
</protein>
<dbReference type="AlphaFoldDB" id="A0A8J3ID08"/>
<keyword evidence="2" id="KW-0413">Isomerase</keyword>
<dbReference type="InterPro" id="IPR003500">
    <property type="entry name" value="RpiB_LacA_LacB"/>
</dbReference>
<dbReference type="NCBIfam" id="TIGR00689">
    <property type="entry name" value="rpiB_lacA_lacB"/>
    <property type="match status" value="1"/>
</dbReference>
<name>A0A8J3ID08_9CHLR</name>